<comment type="subcellular location">
    <subcellularLocation>
        <location evidence="1">Membrane</location>
    </subcellularLocation>
</comment>
<comment type="caution">
    <text evidence="9">The sequence shown here is derived from an EMBL/GenBank/DDBJ whole genome shotgun (WGS) entry which is preliminary data.</text>
</comment>
<reference evidence="9" key="2">
    <citation type="journal article" date="2021" name="PeerJ">
        <title>Extensive microbial diversity within the chicken gut microbiome revealed by metagenomics and culture.</title>
        <authorList>
            <person name="Gilroy R."/>
            <person name="Ravi A."/>
            <person name="Getino M."/>
            <person name="Pursley I."/>
            <person name="Horton D.L."/>
            <person name="Alikhan N.F."/>
            <person name="Baker D."/>
            <person name="Gharbi K."/>
            <person name="Hall N."/>
            <person name="Watson M."/>
            <person name="Adriaenssens E.M."/>
            <person name="Foster-Nyarko E."/>
            <person name="Jarju S."/>
            <person name="Secka A."/>
            <person name="Antonio M."/>
            <person name="Oren A."/>
            <person name="Chaudhuri R.R."/>
            <person name="La Ragione R."/>
            <person name="Hildebrand F."/>
            <person name="Pallen M.J."/>
        </authorList>
    </citation>
    <scope>NUCLEOTIDE SEQUENCE</scope>
    <source>
        <strain evidence="9">ChiHile30-977</strain>
    </source>
</reference>
<evidence type="ECO:0000256" key="7">
    <source>
        <dbReference type="ARBA" id="ARBA00023306"/>
    </source>
</evidence>
<evidence type="ECO:0000256" key="4">
    <source>
        <dbReference type="ARBA" id="ARBA00022692"/>
    </source>
</evidence>
<keyword evidence="6" id="KW-0472">Membrane</keyword>
<name>A0A9D0YYN5_9FIRM</name>
<evidence type="ECO:0000256" key="6">
    <source>
        <dbReference type="ARBA" id="ARBA00023136"/>
    </source>
</evidence>
<evidence type="ECO:0000256" key="3">
    <source>
        <dbReference type="ARBA" id="ARBA00022618"/>
    </source>
</evidence>
<proteinExistence type="predicted"/>
<accession>A0A9D0YYN5</accession>
<evidence type="ECO:0000313" key="9">
    <source>
        <dbReference type="EMBL" id="HIQ63285.1"/>
    </source>
</evidence>
<dbReference type="InterPro" id="IPR005548">
    <property type="entry name" value="Cell_div_FtsQ/DivIB_C"/>
</dbReference>
<sequence length="265" mass="29068">MRMRLCRKGNAMKLARKKQTTHPGAIATVTLLALLCVAALLLSRTVFVVHRITVEGRRLLTDEEIISAAGLSYGQSMFSVDASEVEKRVNEHRYLDFVSLWRDFPDRLILTVEENTPYATMLWMGTLIMLDKEGIVLEQMVDIDIALNVPVITGAQVASVRVGQPIAFSTAGQEDAVRALLFHAEEQGLLSDIAELNVADLDNLYLVTYDGLQVLLGSETDLQKKIAALDAVLPQLRSGYTVRGGVLDVTTGTTADFKAPVLEIP</sequence>
<evidence type="ECO:0000313" key="10">
    <source>
        <dbReference type="Proteomes" id="UP000886819"/>
    </source>
</evidence>
<reference evidence="9" key="1">
    <citation type="submission" date="2020-10" db="EMBL/GenBank/DDBJ databases">
        <authorList>
            <person name="Gilroy R."/>
        </authorList>
    </citation>
    <scope>NUCLEOTIDE SEQUENCE</scope>
    <source>
        <strain evidence="9">ChiHile30-977</strain>
    </source>
</reference>
<keyword evidence="4" id="KW-0812">Transmembrane</keyword>
<dbReference type="EMBL" id="DVFI01000099">
    <property type="protein sequence ID" value="HIQ63285.1"/>
    <property type="molecule type" value="Genomic_DNA"/>
</dbReference>
<dbReference type="Gene3D" id="3.10.20.310">
    <property type="entry name" value="membrane protein fhac"/>
    <property type="match status" value="1"/>
</dbReference>
<protein>
    <submittedName>
        <fullName evidence="9">FtsQ-type POTRA domain-containing protein</fullName>
    </submittedName>
</protein>
<keyword evidence="7" id="KW-0131">Cell cycle</keyword>
<dbReference type="AlphaFoldDB" id="A0A9D0YYN5"/>
<dbReference type="InterPro" id="IPR013685">
    <property type="entry name" value="POTRA_FtsQ_type"/>
</dbReference>
<dbReference type="Pfam" id="PF08478">
    <property type="entry name" value="POTRA_1"/>
    <property type="match status" value="1"/>
</dbReference>
<dbReference type="InterPro" id="IPR050487">
    <property type="entry name" value="FtsQ_DivIB"/>
</dbReference>
<keyword evidence="2" id="KW-1003">Cell membrane</keyword>
<dbReference type="Proteomes" id="UP000886819">
    <property type="component" value="Unassembled WGS sequence"/>
</dbReference>
<organism evidence="9 10">
    <name type="scientific">Candidatus Avichristensenella intestinipullorum</name>
    <dbReference type="NCBI Taxonomy" id="2840693"/>
    <lineage>
        <taxon>Bacteria</taxon>
        <taxon>Bacillati</taxon>
        <taxon>Bacillota</taxon>
        <taxon>Clostridia</taxon>
        <taxon>Candidatus Avichristensenella</taxon>
    </lineage>
</organism>
<evidence type="ECO:0000256" key="5">
    <source>
        <dbReference type="ARBA" id="ARBA00022989"/>
    </source>
</evidence>
<evidence type="ECO:0000256" key="2">
    <source>
        <dbReference type="ARBA" id="ARBA00022475"/>
    </source>
</evidence>
<dbReference type="GO" id="GO:0005886">
    <property type="term" value="C:plasma membrane"/>
    <property type="evidence" value="ECO:0007669"/>
    <property type="project" value="TreeGrafter"/>
</dbReference>
<evidence type="ECO:0000259" key="8">
    <source>
        <dbReference type="PROSITE" id="PS51779"/>
    </source>
</evidence>
<dbReference type="PROSITE" id="PS51779">
    <property type="entry name" value="POTRA"/>
    <property type="match status" value="1"/>
</dbReference>
<dbReference type="InterPro" id="IPR034746">
    <property type="entry name" value="POTRA"/>
</dbReference>
<dbReference type="GO" id="GO:0051301">
    <property type="term" value="P:cell division"/>
    <property type="evidence" value="ECO:0007669"/>
    <property type="project" value="UniProtKB-KW"/>
</dbReference>
<dbReference type="PANTHER" id="PTHR37820:SF1">
    <property type="entry name" value="CELL DIVISION PROTEIN FTSQ"/>
    <property type="match status" value="1"/>
</dbReference>
<dbReference type="PANTHER" id="PTHR37820">
    <property type="entry name" value="CELL DIVISION PROTEIN DIVIB"/>
    <property type="match status" value="1"/>
</dbReference>
<dbReference type="Pfam" id="PF03799">
    <property type="entry name" value="FtsQ_DivIB_C"/>
    <property type="match status" value="1"/>
</dbReference>
<feature type="domain" description="POTRA" evidence="8">
    <location>
        <begin position="47"/>
        <end position="115"/>
    </location>
</feature>
<keyword evidence="3" id="KW-0132">Cell division</keyword>
<keyword evidence="5" id="KW-1133">Transmembrane helix</keyword>
<evidence type="ECO:0000256" key="1">
    <source>
        <dbReference type="ARBA" id="ARBA00004370"/>
    </source>
</evidence>
<gene>
    <name evidence="9" type="ORF">IAA66_06820</name>
</gene>